<dbReference type="OrthoDB" id="29661at2759"/>
<dbReference type="SMART" id="SM00730">
    <property type="entry name" value="PSN"/>
    <property type="match status" value="1"/>
</dbReference>
<dbReference type="OMA" id="PKWLLQD"/>
<proteinExistence type="inferred from homology"/>
<dbReference type="InterPro" id="IPR007369">
    <property type="entry name" value="Peptidase_A22B_SPP"/>
</dbReference>
<reference evidence="8 9" key="1">
    <citation type="journal article" date="2014" name="Nat. Commun.">
        <title>Klebsormidium flaccidum genome reveals primary factors for plant terrestrial adaptation.</title>
        <authorList>
            <person name="Hori K."/>
            <person name="Maruyama F."/>
            <person name="Fujisawa T."/>
            <person name="Togashi T."/>
            <person name="Yamamoto N."/>
            <person name="Seo M."/>
            <person name="Sato S."/>
            <person name="Yamada T."/>
            <person name="Mori H."/>
            <person name="Tajima N."/>
            <person name="Moriyama T."/>
            <person name="Ikeuchi M."/>
            <person name="Watanabe M."/>
            <person name="Wada H."/>
            <person name="Kobayashi K."/>
            <person name="Saito M."/>
            <person name="Masuda T."/>
            <person name="Sasaki-Sekimoto Y."/>
            <person name="Mashiguchi K."/>
            <person name="Awai K."/>
            <person name="Shimojima M."/>
            <person name="Masuda S."/>
            <person name="Iwai M."/>
            <person name="Nobusawa T."/>
            <person name="Narise T."/>
            <person name="Kondo S."/>
            <person name="Saito H."/>
            <person name="Sato R."/>
            <person name="Murakawa M."/>
            <person name="Ihara Y."/>
            <person name="Oshima-Yamada Y."/>
            <person name="Ohtaka K."/>
            <person name="Satoh M."/>
            <person name="Sonobe K."/>
            <person name="Ishii M."/>
            <person name="Ohtani R."/>
            <person name="Kanamori-Sato M."/>
            <person name="Honoki R."/>
            <person name="Miyazaki D."/>
            <person name="Mochizuki H."/>
            <person name="Umetsu J."/>
            <person name="Higashi K."/>
            <person name="Shibata D."/>
            <person name="Kamiya Y."/>
            <person name="Sato N."/>
            <person name="Nakamura Y."/>
            <person name="Tabata S."/>
            <person name="Ida S."/>
            <person name="Kurokawa K."/>
            <person name="Ohta H."/>
        </authorList>
    </citation>
    <scope>NUCLEOTIDE SEQUENCE [LARGE SCALE GENOMIC DNA]</scope>
    <source>
        <strain evidence="8 9">NIES-2285</strain>
    </source>
</reference>
<evidence type="ECO:0000256" key="7">
    <source>
        <dbReference type="SAM" id="Phobius"/>
    </source>
</evidence>
<dbReference type="GO" id="GO:0006465">
    <property type="term" value="P:signal peptide processing"/>
    <property type="evidence" value="ECO:0000318"/>
    <property type="project" value="GO_Central"/>
</dbReference>
<feature type="transmembrane region" description="Helical" evidence="7">
    <location>
        <begin position="310"/>
        <end position="329"/>
    </location>
</feature>
<dbReference type="Pfam" id="PF04258">
    <property type="entry name" value="Peptidase_A22B"/>
    <property type="match status" value="1"/>
</dbReference>
<evidence type="ECO:0000256" key="6">
    <source>
        <dbReference type="ARBA" id="ARBA00023136"/>
    </source>
</evidence>
<dbReference type="GO" id="GO:0098554">
    <property type="term" value="C:cytoplasmic side of endoplasmic reticulum membrane"/>
    <property type="evidence" value="ECO:0000318"/>
    <property type="project" value="GO_Central"/>
</dbReference>
<dbReference type="PANTHER" id="PTHR12174:SF73">
    <property type="entry name" value="SIGNAL PEPTIDE PEPTIDASE DOMAIN CONTAINING PROTEIN"/>
    <property type="match status" value="1"/>
</dbReference>
<protein>
    <submittedName>
        <fullName evidence="8">Signal peptide peptidase domain containing protein</fullName>
    </submittedName>
</protein>
<feature type="transmembrane region" description="Helical" evidence="7">
    <location>
        <begin position="247"/>
        <end position="267"/>
    </location>
</feature>
<evidence type="ECO:0000256" key="1">
    <source>
        <dbReference type="ARBA" id="ARBA00004127"/>
    </source>
</evidence>
<keyword evidence="9" id="KW-1185">Reference proteome</keyword>
<comment type="similarity">
    <text evidence="2">Belongs to the peptidase A22B family.</text>
</comment>
<evidence type="ECO:0000256" key="3">
    <source>
        <dbReference type="ARBA" id="ARBA00022692"/>
    </source>
</evidence>
<dbReference type="Proteomes" id="UP000054558">
    <property type="component" value="Unassembled WGS sequence"/>
</dbReference>
<dbReference type="GO" id="GO:0042500">
    <property type="term" value="F:aspartic endopeptidase activity, intramembrane cleaving"/>
    <property type="evidence" value="ECO:0000318"/>
    <property type="project" value="GO_Central"/>
</dbReference>
<keyword evidence="6 7" id="KW-0472">Membrane</keyword>
<dbReference type="PANTHER" id="PTHR12174">
    <property type="entry name" value="SIGNAL PEPTIDE PEPTIDASE"/>
    <property type="match status" value="1"/>
</dbReference>
<sequence length="448" mass="47733">MQASISACVLPSVGSLLDGSINKTPRFGEGVDEVASSEGSALSEQGKEKEKIITEGWLEGSAFQIAFVSLCLATALVPVAPKFEFSGQLYMTIIASLTIYVGSHRSLKGQLPSKMTLKNSFAVPFFSSAVLFGFWCLLKYFPDLDLKVVLKSYLFLVGTIAVGSNVGEPLARLLQPLAAIKTSITFPKWLIQDQGEAVTSDVRATDFLAAAIGIVISVINVFPDAPYSVNNFIAICLVSELLQTLSLGSFVTAAALLAGLLCYDVFWVFGSPSVIGDNVMVTVATSKSFLSSPMMLQFPVLNPGPSGRGFTILGLGDITVPGLLIALALRFDRYRNSNSNEGTGEASTSNREGASGWEWLDSIDDKTYFRTCLAAYCVGLGVTFVANSFSGAAQPALLYLVPAVLCGGSLAAVQRGEFRAVLDYKDRAGMEEAVPEPIEVVDSDKLLK</sequence>
<name>A0A1Y1HW60_KLENI</name>
<keyword evidence="4" id="KW-0378">Hydrolase</keyword>
<organism evidence="8 9">
    <name type="scientific">Klebsormidium nitens</name>
    <name type="common">Green alga</name>
    <name type="synonym">Ulothrix nitens</name>
    <dbReference type="NCBI Taxonomy" id="105231"/>
    <lineage>
        <taxon>Eukaryota</taxon>
        <taxon>Viridiplantae</taxon>
        <taxon>Streptophyta</taxon>
        <taxon>Klebsormidiophyceae</taxon>
        <taxon>Klebsormidiales</taxon>
        <taxon>Klebsormidiaceae</taxon>
        <taxon>Klebsormidium</taxon>
    </lineage>
</organism>
<feature type="transmembrane region" description="Helical" evidence="7">
    <location>
        <begin position="57"/>
        <end position="79"/>
    </location>
</feature>
<dbReference type="GO" id="GO:0033619">
    <property type="term" value="P:membrane protein proteolysis"/>
    <property type="evidence" value="ECO:0000318"/>
    <property type="project" value="GO_Central"/>
</dbReference>
<evidence type="ECO:0000256" key="4">
    <source>
        <dbReference type="ARBA" id="ARBA00022801"/>
    </source>
</evidence>
<accession>A0A1Y1HW60</accession>
<evidence type="ECO:0000313" key="9">
    <source>
        <dbReference type="Proteomes" id="UP000054558"/>
    </source>
</evidence>
<dbReference type="AlphaFoldDB" id="A0A1Y1HW60"/>
<feature type="transmembrane region" description="Helical" evidence="7">
    <location>
        <begin position="204"/>
        <end position="222"/>
    </location>
</feature>
<dbReference type="GO" id="GO:0098553">
    <property type="term" value="C:lumenal side of endoplasmic reticulum membrane"/>
    <property type="evidence" value="ECO:0000318"/>
    <property type="project" value="GO_Central"/>
</dbReference>
<evidence type="ECO:0000313" key="8">
    <source>
        <dbReference type="EMBL" id="GAQ82884.1"/>
    </source>
</evidence>
<feature type="transmembrane region" description="Helical" evidence="7">
    <location>
        <begin position="85"/>
        <end position="101"/>
    </location>
</feature>
<keyword evidence="5 7" id="KW-1133">Transmembrane helix</keyword>
<comment type="subcellular location">
    <subcellularLocation>
        <location evidence="1">Endomembrane system</location>
        <topology evidence="1">Multi-pass membrane protein</topology>
    </subcellularLocation>
</comment>
<feature type="transmembrane region" description="Helical" evidence="7">
    <location>
        <begin position="396"/>
        <end position="413"/>
    </location>
</feature>
<dbReference type="EMBL" id="DF237077">
    <property type="protein sequence ID" value="GAQ82884.1"/>
    <property type="molecule type" value="Genomic_DNA"/>
</dbReference>
<feature type="transmembrane region" description="Helical" evidence="7">
    <location>
        <begin position="368"/>
        <end position="390"/>
    </location>
</feature>
<keyword evidence="3 7" id="KW-0812">Transmembrane</keyword>
<evidence type="ECO:0000256" key="2">
    <source>
        <dbReference type="ARBA" id="ARBA00006859"/>
    </source>
</evidence>
<feature type="transmembrane region" description="Helical" evidence="7">
    <location>
        <begin position="121"/>
        <end position="141"/>
    </location>
</feature>
<gene>
    <name evidence="8" type="ORF">KFL_001280040</name>
</gene>
<evidence type="ECO:0000256" key="5">
    <source>
        <dbReference type="ARBA" id="ARBA00022989"/>
    </source>
</evidence>
<dbReference type="STRING" id="105231.A0A1Y1HW60"/>
<dbReference type="InterPro" id="IPR006639">
    <property type="entry name" value="Preselin/SPP"/>
</dbReference>